<dbReference type="GO" id="GO:0043022">
    <property type="term" value="F:ribosome binding"/>
    <property type="evidence" value="ECO:0007669"/>
    <property type="project" value="TreeGrafter"/>
</dbReference>
<keyword evidence="3" id="KW-0648">Protein biosynthesis</keyword>
<sequence length="238" mass="26781">MNTFSAFRFAARTLLHPRPAHFQCLSVYPRMQTRFQSQKATVRPRNKSIPFETVFLVDSDNVLVEMSLSRILETIDLKKEMVELVDTTPRPIVKILDRKLAFAKLKEAKAKKRDTARKNMLKEVQLTWTSAQSDIDHKLARVRTCLEFGARADIVFSNKAKTPAPTPAVMQKKLQDALDMMADVATECKPIEWRRNIAVIHLQGKVDASRSSTPESGETAAAEEAEDEAEAEAEAKAP</sequence>
<dbReference type="Proteomes" id="UP001222325">
    <property type="component" value="Unassembled WGS sequence"/>
</dbReference>
<comment type="caution">
    <text evidence="5">The sequence shown here is derived from an EMBL/GenBank/DDBJ whole genome shotgun (WGS) entry which is preliminary data.</text>
</comment>
<name>A0AAD6U1V5_9AGAR</name>
<dbReference type="Gene3D" id="3.30.110.10">
    <property type="entry name" value="Translation initiation factor 3 (IF-3), C-terminal domain"/>
    <property type="match status" value="1"/>
</dbReference>
<dbReference type="InterPro" id="IPR001288">
    <property type="entry name" value="Translation_initiation_fac_3"/>
</dbReference>
<dbReference type="GO" id="GO:0032790">
    <property type="term" value="P:ribosome disassembly"/>
    <property type="evidence" value="ECO:0007669"/>
    <property type="project" value="TreeGrafter"/>
</dbReference>
<dbReference type="PANTHER" id="PTHR10938">
    <property type="entry name" value="TRANSLATION INITIATION FACTOR IF-3"/>
    <property type="match status" value="1"/>
</dbReference>
<dbReference type="SUPFAM" id="SSF55200">
    <property type="entry name" value="Translation initiation factor IF3, C-terminal domain"/>
    <property type="match status" value="1"/>
</dbReference>
<evidence type="ECO:0000256" key="4">
    <source>
        <dbReference type="SAM" id="MobiDB-lite"/>
    </source>
</evidence>
<evidence type="ECO:0000313" key="6">
    <source>
        <dbReference type="Proteomes" id="UP001222325"/>
    </source>
</evidence>
<dbReference type="GO" id="GO:0003743">
    <property type="term" value="F:translation initiation factor activity"/>
    <property type="evidence" value="ECO:0007669"/>
    <property type="project" value="UniProtKB-KW"/>
</dbReference>
<feature type="region of interest" description="Disordered" evidence="4">
    <location>
        <begin position="205"/>
        <end position="238"/>
    </location>
</feature>
<keyword evidence="6" id="KW-1185">Reference proteome</keyword>
<accession>A0AAD6U1V5</accession>
<evidence type="ECO:0000256" key="2">
    <source>
        <dbReference type="ARBA" id="ARBA00022540"/>
    </source>
</evidence>
<evidence type="ECO:0008006" key="7">
    <source>
        <dbReference type="Google" id="ProtNLM"/>
    </source>
</evidence>
<dbReference type="AlphaFoldDB" id="A0AAD6U1V5"/>
<evidence type="ECO:0000256" key="3">
    <source>
        <dbReference type="ARBA" id="ARBA00022917"/>
    </source>
</evidence>
<dbReference type="PANTHER" id="PTHR10938:SF0">
    <property type="entry name" value="TRANSLATION INITIATION FACTOR IF-3, MITOCHONDRIAL"/>
    <property type="match status" value="1"/>
</dbReference>
<feature type="compositionally biased region" description="Acidic residues" evidence="4">
    <location>
        <begin position="221"/>
        <end position="232"/>
    </location>
</feature>
<dbReference type="EMBL" id="JARJCN010000029">
    <property type="protein sequence ID" value="KAJ7087293.1"/>
    <property type="molecule type" value="Genomic_DNA"/>
</dbReference>
<reference evidence="5" key="1">
    <citation type="submission" date="2023-03" db="EMBL/GenBank/DDBJ databases">
        <title>Massive genome expansion in bonnet fungi (Mycena s.s.) driven by repeated elements and novel gene families across ecological guilds.</title>
        <authorList>
            <consortium name="Lawrence Berkeley National Laboratory"/>
            <person name="Harder C.B."/>
            <person name="Miyauchi S."/>
            <person name="Viragh M."/>
            <person name="Kuo A."/>
            <person name="Thoen E."/>
            <person name="Andreopoulos B."/>
            <person name="Lu D."/>
            <person name="Skrede I."/>
            <person name="Drula E."/>
            <person name="Henrissat B."/>
            <person name="Morin E."/>
            <person name="Kohler A."/>
            <person name="Barry K."/>
            <person name="LaButti K."/>
            <person name="Morin E."/>
            <person name="Salamov A."/>
            <person name="Lipzen A."/>
            <person name="Mereny Z."/>
            <person name="Hegedus B."/>
            <person name="Baldrian P."/>
            <person name="Stursova M."/>
            <person name="Weitz H."/>
            <person name="Taylor A."/>
            <person name="Grigoriev I.V."/>
            <person name="Nagy L.G."/>
            <person name="Martin F."/>
            <person name="Kauserud H."/>
        </authorList>
    </citation>
    <scope>NUCLEOTIDE SEQUENCE</scope>
    <source>
        <strain evidence="5">CBHHK173m</strain>
    </source>
</reference>
<gene>
    <name evidence="5" type="ORF">B0H15DRAFT_843390</name>
</gene>
<comment type="similarity">
    <text evidence="1">Belongs to the IF-3 family.</text>
</comment>
<organism evidence="5 6">
    <name type="scientific">Mycena belliarum</name>
    <dbReference type="NCBI Taxonomy" id="1033014"/>
    <lineage>
        <taxon>Eukaryota</taxon>
        <taxon>Fungi</taxon>
        <taxon>Dikarya</taxon>
        <taxon>Basidiomycota</taxon>
        <taxon>Agaricomycotina</taxon>
        <taxon>Agaricomycetes</taxon>
        <taxon>Agaricomycetidae</taxon>
        <taxon>Agaricales</taxon>
        <taxon>Marasmiineae</taxon>
        <taxon>Mycenaceae</taxon>
        <taxon>Mycena</taxon>
    </lineage>
</organism>
<dbReference type="InterPro" id="IPR036788">
    <property type="entry name" value="T_IF-3_C_sf"/>
</dbReference>
<evidence type="ECO:0000256" key="1">
    <source>
        <dbReference type="ARBA" id="ARBA00005439"/>
    </source>
</evidence>
<evidence type="ECO:0000313" key="5">
    <source>
        <dbReference type="EMBL" id="KAJ7087293.1"/>
    </source>
</evidence>
<keyword evidence="2" id="KW-0396">Initiation factor</keyword>
<proteinExistence type="inferred from homology"/>
<dbReference type="GO" id="GO:0070124">
    <property type="term" value="P:mitochondrial translational initiation"/>
    <property type="evidence" value="ECO:0007669"/>
    <property type="project" value="TreeGrafter"/>
</dbReference>
<protein>
    <recommendedName>
        <fullName evidence="7">Translation initiation factor 3 N-terminal domain-containing protein</fullName>
    </recommendedName>
</protein>
<dbReference type="GO" id="GO:0005739">
    <property type="term" value="C:mitochondrion"/>
    <property type="evidence" value="ECO:0007669"/>
    <property type="project" value="TreeGrafter"/>
</dbReference>